<dbReference type="GO" id="GO:0044423">
    <property type="term" value="C:virion component"/>
    <property type="evidence" value="ECO:0007669"/>
    <property type="project" value="UniProtKB-KW"/>
</dbReference>
<dbReference type="CDD" id="cd00205">
    <property type="entry name" value="rhv_like"/>
    <property type="match status" value="2"/>
</dbReference>
<name>A0A386JCA3_9VIRU</name>
<sequence>ANGVSNHWTRSNKPLSNTNLFITKEWEFSDLTPQSGSLGTIQEQGVANFSEEITDFNEQDAGWTTKIGSGMDATMNLGSSGDSTLGSFLGRPTRIADFSWVVDQPFFEKFDPWSLFLNDPRVAEKIANYELYRSKLHVKMVISGTGFHYGRALVSYNPYSGYDDITVERNFLQQDLVAASQKPHFFLNPTNNTGGQLDLPFFWPENYLSLSSSNRNSLGEMFIKSFSNLQHANEGNDPVNITVYAWASDVELTMPTSLTTLSALDYTPQSGTLNSNDEYGKGIVSGPASAVAQAAGKLTSVPSIAPYARATEMVAKGVAGMATHWGYSRPPIVTDIVQQKPTPTGNMSNTDAADAVMKLSLDSKQELTIDSRTVGLDGEDQMDILRFVQRESYLTSFTMFPQQVSDTMLWNCKVTPNLYTVNGNEIHPTPMSYMAVPFKAWQGSIKYRFQIVKSNFHKGKILLRWDPRSHGSNVQYNSVYSRVIDIAECDDFEIVVGWGQSIPFLEVGEMTLVENFSTTRFPTEEGYTNGNLEVNVVNNLVSPSIDSSIQFNVFVSGCEDMKFGEPMPTSMSQFSIFPQSPESFKPQSGTIDGPAIAGTSEGLTDIPTNPEAIAPISTGGQVADQTLNVFFGESPKSIRELLRRYIRHRVDVFDPNSEGTNLFYILKLFDKGLGYWAGDDPNGIDIGLTYSICTFAQWFMPCYAGWRGATRTKYVFNSTAPDSNPTVSRIGYLDRARINKVPILRTDGEYALSAKFTHATGNDTAGGAATTNIGVNNTIEVETPYYNGVRFSPARLPSADFVNGCHSNLISSVVYSDNANIDPVAGLRINSWKSVGEDFTLFFFTGCPILYKYSNSPF</sequence>
<feature type="domain" description="Capsid protein VP4 dicistrovirus" evidence="4">
    <location>
        <begin position="274"/>
        <end position="327"/>
    </location>
</feature>
<keyword evidence="2" id="KW-0946">Virion</keyword>
<dbReference type="Gene3D" id="2.60.120.20">
    <property type="match status" value="3"/>
</dbReference>
<evidence type="ECO:0000313" key="5">
    <source>
        <dbReference type="EMBL" id="AYD68776.1"/>
    </source>
</evidence>
<feature type="domain" description="Dicistrovirus capsid-polyprotein C-terminal" evidence="3">
    <location>
        <begin position="630"/>
        <end position="854"/>
    </location>
</feature>
<proteinExistence type="predicted"/>
<keyword evidence="6" id="KW-1185">Reference proteome</keyword>
<accession>A0A386JCA3</accession>
<dbReference type="SUPFAM" id="SSF88633">
    <property type="entry name" value="Positive stranded ssRNA viruses"/>
    <property type="match status" value="3"/>
</dbReference>
<evidence type="ECO:0000256" key="2">
    <source>
        <dbReference type="ARBA" id="ARBA00022844"/>
    </source>
</evidence>
<comment type="subcellular location">
    <subcellularLocation>
        <location evidence="1">Virion</location>
    </subcellularLocation>
</comment>
<dbReference type="InterPro" id="IPR014872">
    <property type="entry name" value="Dicistrovirus_capsid-polyPr_C"/>
</dbReference>
<dbReference type="InterPro" id="IPR024343">
    <property type="entry name" value="VP4_dicistrovir"/>
</dbReference>
<dbReference type="Pfam" id="PF08762">
    <property type="entry name" value="CRPV_capsid"/>
    <property type="match status" value="1"/>
</dbReference>
<dbReference type="InterPro" id="IPR029053">
    <property type="entry name" value="Viral_coat"/>
</dbReference>
<dbReference type="GeneID" id="40527151"/>
<dbReference type="KEGG" id="vg:40527151"/>
<evidence type="ECO:0000259" key="3">
    <source>
        <dbReference type="Pfam" id="PF08762"/>
    </source>
</evidence>
<dbReference type="Proteomes" id="UP000297017">
    <property type="component" value="Segment"/>
</dbReference>
<dbReference type="EMBL" id="MG584188">
    <property type="protein sequence ID" value="AYD68776.1"/>
    <property type="molecule type" value="Genomic_RNA"/>
</dbReference>
<reference evidence="5 6" key="1">
    <citation type="submission" date="2017-11" db="EMBL/GenBank/DDBJ databases">
        <title>From the Arctic to Africa: Exploring the geographic distribution of six marine RNA viruses and their quasispecies.</title>
        <authorList>
            <person name="Vlok M."/>
            <person name="Lang A.S."/>
            <person name="Suttle C.A."/>
        </authorList>
    </citation>
    <scope>NUCLEOTIDE SEQUENCE [LARGE SCALE GENOMIC DNA]</scope>
</reference>
<evidence type="ECO:0000259" key="4">
    <source>
        <dbReference type="Pfam" id="PF11492"/>
    </source>
</evidence>
<dbReference type="RefSeq" id="YP_009666859.1">
    <property type="nucleotide sequence ID" value="NC_043542.1"/>
</dbReference>
<dbReference type="Pfam" id="PF11492">
    <property type="entry name" value="Dicistro_VP4"/>
    <property type="match status" value="1"/>
</dbReference>
<dbReference type="InterPro" id="IPR033703">
    <property type="entry name" value="Rhv-like"/>
</dbReference>
<organism evidence="5 6">
    <name type="scientific">Marine RNA virus BC-2</name>
    <dbReference type="NCBI Taxonomy" id="2315692"/>
    <lineage>
        <taxon>Viruses</taxon>
        <taxon>Riboviria</taxon>
        <taxon>Orthornavirae</taxon>
        <taxon>Pisuviricota</taxon>
        <taxon>Pisoniviricetes</taxon>
        <taxon>Picornavirales</taxon>
        <taxon>Marnaviridae</taxon>
        <taxon>Sogarnavirus</taxon>
        <taxon>Sogarnavirus gustavseniae</taxon>
        <taxon>Britarnavirus 2</taxon>
    </lineage>
</organism>
<evidence type="ECO:0000313" key="6">
    <source>
        <dbReference type="Proteomes" id="UP000297017"/>
    </source>
</evidence>
<evidence type="ECO:0000256" key="1">
    <source>
        <dbReference type="ARBA" id="ARBA00004328"/>
    </source>
</evidence>
<protein>
    <submittedName>
        <fullName evidence="5">Structural polyprotein</fullName>
    </submittedName>
</protein>
<feature type="non-terminal residue" evidence="5">
    <location>
        <position position="1"/>
    </location>
</feature>